<evidence type="ECO:0000313" key="2">
    <source>
        <dbReference type="EMBL" id="GAA0299904.1"/>
    </source>
</evidence>
<keyword evidence="1" id="KW-0812">Transmembrane</keyword>
<gene>
    <name evidence="2" type="ORF">GCM10009066_12600</name>
</gene>
<accession>A0AAV3S7A6</accession>
<evidence type="ECO:0000313" key="3">
    <source>
        <dbReference type="Proteomes" id="UP001500837"/>
    </source>
</evidence>
<dbReference type="EMBL" id="BAAABL010000042">
    <property type="protein sequence ID" value="GAA0299904.1"/>
    <property type="molecule type" value="Genomic_DNA"/>
</dbReference>
<feature type="transmembrane region" description="Helical" evidence="1">
    <location>
        <begin position="72"/>
        <end position="93"/>
    </location>
</feature>
<feature type="transmembrane region" description="Helical" evidence="1">
    <location>
        <begin position="48"/>
        <end position="66"/>
    </location>
</feature>
<keyword evidence="3" id="KW-1185">Reference proteome</keyword>
<name>A0AAV3S7A6_9EURY</name>
<proteinExistence type="predicted"/>
<organism evidence="2 3">
    <name type="scientific">Halarchaeum salinum</name>
    <dbReference type="NCBI Taxonomy" id="489912"/>
    <lineage>
        <taxon>Archaea</taxon>
        <taxon>Methanobacteriati</taxon>
        <taxon>Methanobacteriota</taxon>
        <taxon>Stenosarchaea group</taxon>
        <taxon>Halobacteria</taxon>
        <taxon>Halobacteriales</taxon>
        <taxon>Halobacteriaceae</taxon>
    </lineage>
</organism>
<evidence type="ECO:0000256" key="1">
    <source>
        <dbReference type="SAM" id="Phobius"/>
    </source>
</evidence>
<protein>
    <submittedName>
        <fullName evidence="2">Uncharacterized protein</fullName>
    </submittedName>
</protein>
<feature type="transmembrane region" description="Helical" evidence="1">
    <location>
        <begin position="26"/>
        <end position="43"/>
    </location>
</feature>
<dbReference type="Proteomes" id="UP001500837">
    <property type="component" value="Unassembled WGS sequence"/>
</dbReference>
<keyword evidence="1" id="KW-0472">Membrane</keyword>
<reference evidence="2 3" key="1">
    <citation type="journal article" date="2019" name="Int. J. Syst. Evol. Microbiol.">
        <title>The Global Catalogue of Microorganisms (GCM) 10K type strain sequencing project: providing services to taxonomists for standard genome sequencing and annotation.</title>
        <authorList>
            <consortium name="The Broad Institute Genomics Platform"/>
            <consortium name="The Broad Institute Genome Sequencing Center for Infectious Disease"/>
            <person name="Wu L."/>
            <person name="Ma J."/>
        </authorList>
    </citation>
    <scope>NUCLEOTIDE SEQUENCE [LARGE SCALE GENOMIC DNA]</scope>
    <source>
        <strain evidence="2 3">JCM 16330</strain>
    </source>
</reference>
<keyword evidence="1" id="KW-1133">Transmembrane helix</keyword>
<comment type="caution">
    <text evidence="2">The sequence shown here is derived from an EMBL/GenBank/DDBJ whole genome shotgun (WGS) entry which is preliminary data.</text>
</comment>
<sequence>MLGGAVVFAALALVAGWSLRDALGLYAFIVALELVFVVTEAYGVARSVVHIVFGLGVLCLSVYGFLGEFSLGLATVLHVLLAVGGLVLFALGLRDYRRETAA</sequence>
<dbReference type="AlphaFoldDB" id="A0AAV3S7A6"/>